<dbReference type="GeneID" id="97501306"/>
<evidence type="ECO:0000256" key="2">
    <source>
        <dbReference type="ARBA" id="ARBA00023002"/>
    </source>
</evidence>
<dbReference type="PANTHER" id="PTHR48106">
    <property type="entry name" value="QUINONE OXIDOREDUCTASE PIG3-RELATED"/>
    <property type="match status" value="1"/>
</dbReference>
<name>W4N8H8_9BIFI</name>
<evidence type="ECO:0000313" key="4">
    <source>
        <dbReference type="EMBL" id="ETY71398.1"/>
    </source>
</evidence>
<dbReference type="PATRIC" id="fig|1435051.3.peg.875"/>
<dbReference type="Pfam" id="PF08240">
    <property type="entry name" value="ADH_N"/>
    <property type="match status" value="1"/>
</dbReference>
<evidence type="ECO:0000259" key="3">
    <source>
        <dbReference type="SMART" id="SM00829"/>
    </source>
</evidence>
<dbReference type="Pfam" id="PF13602">
    <property type="entry name" value="ADH_zinc_N_2"/>
    <property type="match status" value="1"/>
</dbReference>
<dbReference type="SUPFAM" id="SSF51735">
    <property type="entry name" value="NAD(P)-binding Rossmann-fold domains"/>
    <property type="match status" value="1"/>
</dbReference>
<gene>
    <name evidence="4" type="ORF">BMOU_0888</name>
</gene>
<evidence type="ECO:0000256" key="1">
    <source>
        <dbReference type="ARBA" id="ARBA00022857"/>
    </source>
</evidence>
<keyword evidence="5" id="KW-1185">Reference proteome</keyword>
<dbReference type="InterPro" id="IPR011032">
    <property type="entry name" value="GroES-like_sf"/>
</dbReference>
<dbReference type="RefSeq" id="WP_235143705.1">
    <property type="nucleotide sequence ID" value="NZ_AZMV01000004.1"/>
</dbReference>
<dbReference type="InterPro" id="IPR013154">
    <property type="entry name" value="ADH-like_N"/>
</dbReference>
<organism evidence="4 5">
    <name type="scientific">Bifidobacterium moukalabense DSM 27321</name>
    <dbReference type="NCBI Taxonomy" id="1435051"/>
    <lineage>
        <taxon>Bacteria</taxon>
        <taxon>Bacillati</taxon>
        <taxon>Actinomycetota</taxon>
        <taxon>Actinomycetes</taxon>
        <taxon>Bifidobacteriales</taxon>
        <taxon>Bifidobacteriaceae</taxon>
        <taxon>Bifidobacterium</taxon>
    </lineage>
</organism>
<dbReference type="STRING" id="1435051.BMOU_0888"/>
<sequence length="328" mass="36590">MVDEEMSAVILRNPGGPEALELVRMPIPQVRAGWSLVKVMGFGINHSEIFTRQGLSPDVRLPRVLGIECVGIIERTTDEDRLPLGATVVSLMGGMGRQFDGGYAQYTLIPNEQIYPVHTNLPWRNLAAIPETYYTAYQSMLALDMRPGDDVLVRAGSSGVGVAFARLVKARHPDVRLTASTRHWGKERQLQAVGFDRTVLDADGTLDIEPDERFDRILELVGPATLRDSIAHTRQAGVVCVTGLLGGQWTIDDFDPIMDLRHHIRLTGCYSGDIDERAVQDMFAFIERWNVPTEPERVFGLDQIRQAHEYVEHEGGFGKTVVLNDTER</sequence>
<dbReference type="SUPFAM" id="SSF50129">
    <property type="entry name" value="GroES-like"/>
    <property type="match status" value="1"/>
</dbReference>
<protein>
    <submittedName>
        <fullName evidence="4">Zinc-containing alcohol dehydrogenase</fullName>
    </submittedName>
</protein>
<dbReference type="SMART" id="SM00829">
    <property type="entry name" value="PKS_ER"/>
    <property type="match status" value="1"/>
</dbReference>
<dbReference type="InterPro" id="IPR036291">
    <property type="entry name" value="NAD(P)-bd_dom_sf"/>
</dbReference>
<dbReference type="PANTHER" id="PTHR48106:SF18">
    <property type="entry name" value="QUINONE OXIDOREDUCTASE PIG3"/>
    <property type="match status" value="1"/>
</dbReference>
<dbReference type="AlphaFoldDB" id="W4N8H8"/>
<dbReference type="InterPro" id="IPR020843">
    <property type="entry name" value="ER"/>
</dbReference>
<dbReference type="eggNOG" id="COG0604">
    <property type="taxonomic scope" value="Bacteria"/>
</dbReference>
<keyword evidence="1" id="KW-0521">NADP</keyword>
<comment type="caution">
    <text evidence="4">The sequence shown here is derived from an EMBL/GenBank/DDBJ whole genome shotgun (WGS) entry which is preliminary data.</text>
</comment>
<keyword evidence="2" id="KW-0560">Oxidoreductase</keyword>
<dbReference type="EMBL" id="AZMV01000004">
    <property type="protein sequence ID" value="ETY71398.1"/>
    <property type="molecule type" value="Genomic_DNA"/>
</dbReference>
<dbReference type="GO" id="GO:0070402">
    <property type="term" value="F:NADPH binding"/>
    <property type="evidence" value="ECO:0007669"/>
    <property type="project" value="TreeGrafter"/>
</dbReference>
<evidence type="ECO:0000313" key="5">
    <source>
        <dbReference type="Proteomes" id="UP000019155"/>
    </source>
</evidence>
<accession>W4N8H8</accession>
<proteinExistence type="predicted"/>
<feature type="domain" description="Enoyl reductase (ER)" evidence="3">
    <location>
        <begin position="15"/>
        <end position="322"/>
    </location>
</feature>
<dbReference type="GO" id="GO:0016651">
    <property type="term" value="F:oxidoreductase activity, acting on NAD(P)H"/>
    <property type="evidence" value="ECO:0007669"/>
    <property type="project" value="TreeGrafter"/>
</dbReference>
<reference evidence="4 5" key="1">
    <citation type="journal article" date="2014" name="Genome Announc.">
        <title>The Genome Sequence of Bifidobacterium moukalabense DSM 27321 Highlights the Close Phylogenetic Relatedness with the Bifidobacterium dentium Taxon.</title>
        <authorList>
            <person name="Lugli G.A."/>
            <person name="Duranti S."/>
            <person name="Milani C."/>
            <person name="Turroni F."/>
            <person name="Viappiani A."/>
            <person name="Mangifesta M."/>
            <person name="van Sinderen D."/>
            <person name="Ventura M."/>
        </authorList>
    </citation>
    <scope>NUCLEOTIDE SEQUENCE [LARGE SCALE GENOMIC DNA]</scope>
    <source>
        <strain evidence="4 5">DSM 27321</strain>
    </source>
</reference>
<dbReference type="Proteomes" id="UP000019155">
    <property type="component" value="Unassembled WGS sequence"/>
</dbReference>
<dbReference type="Gene3D" id="3.90.180.10">
    <property type="entry name" value="Medium-chain alcohol dehydrogenases, catalytic domain"/>
    <property type="match status" value="1"/>
</dbReference>